<dbReference type="Gene3D" id="3.30.750.44">
    <property type="match status" value="1"/>
</dbReference>
<evidence type="ECO:0000313" key="1">
    <source>
        <dbReference type="EMBL" id="KKR02816.1"/>
    </source>
</evidence>
<protein>
    <submittedName>
        <fullName evidence="1">Peptidase, S41 family</fullName>
    </submittedName>
</protein>
<dbReference type="InterPro" id="IPR036034">
    <property type="entry name" value="PDZ_sf"/>
</dbReference>
<reference evidence="1 2" key="1">
    <citation type="journal article" date="2015" name="Nature">
        <title>rRNA introns, odd ribosomes, and small enigmatic genomes across a large radiation of phyla.</title>
        <authorList>
            <person name="Brown C.T."/>
            <person name="Hug L.A."/>
            <person name="Thomas B.C."/>
            <person name="Sharon I."/>
            <person name="Castelle C.J."/>
            <person name="Singh A."/>
            <person name="Wilkins M.J."/>
            <person name="Williams K.H."/>
            <person name="Banfield J.F."/>
        </authorList>
    </citation>
    <scope>NUCLEOTIDE SEQUENCE [LARGE SCALE GENOMIC DNA]</scope>
</reference>
<accession>A0A0G0MQV4</accession>
<comment type="caution">
    <text evidence="1">The sequence shown here is derived from an EMBL/GenBank/DDBJ whole genome shotgun (WGS) entry which is preliminary data.</text>
</comment>
<dbReference type="EMBL" id="LBWG01000048">
    <property type="protein sequence ID" value="KKR02816.1"/>
    <property type="molecule type" value="Genomic_DNA"/>
</dbReference>
<organism evidence="1 2">
    <name type="scientific">Candidatus Uhrbacteria bacterium GW2011_GWF2_39_13</name>
    <dbReference type="NCBI Taxonomy" id="1618995"/>
    <lineage>
        <taxon>Bacteria</taxon>
        <taxon>Candidatus Uhriibacteriota</taxon>
    </lineage>
</organism>
<gene>
    <name evidence="1" type="ORF">UT30_C0048G0001</name>
</gene>
<dbReference type="Gene3D" id="2.30.42.10">
    <property type="match status" value="1"/>
</dbReference>
<sequence length="234" mass="27415">MDIKDSLRGLYTVWSEIKHYYPYQEKLEKIDWEHLVDRFVEPVLNAQTIQDYYFELMKFIAFVNDGHTNVMPPWRYIVPGYSKPAIEVDIRDNHFRIIRVGNNEDVLLNDIQVDDLIISVDDIEVNEYFNRINQLYARGSKQANDIINAYYLLSGPKETNIKLGILRDGQERSVSLKRDCTSNGQFFMDSILDVNPSYQISVSNGVLNVVIKMLVLSRMLCKWIDIKNWNHCVL</sequence>
<dbReference type="AlphaFoldDB" id="A0A0G0MQV4"/>
<dbReference type="SUPFAM" id="SSF52096">
    <property type="entry name" value="ClpP/crotonase"/>
    <property type="match status" value="1"/>
</dbReference>
<evidence type="ECO:0000313" key="2">
    <source>
        <dbReference type="Proteomes" id="UP000033935"/>
    </source>
</evidence>
<proteinExistence type="predicted"/>
<dbReference type="Proteomes" id="UP000033935">
    <property type="component" value="Unassembled WGS sequence"/>
</dbReference>
<dbReference type="InterPro" id="IPR029045">
    <property type="entry name" value="ClpP/crotonase-like_dom_sf"/>
</dbReference>
<name>A0A0G0MQV4_9BACT</name>